<sequence length="72" mass="8368">MFSTDSKIRLIAKYEIGNQGRIESRTIKEKINQSGLVYGGVTTQKVQKIIKTAKKDGHRLYDYKDGKWQYRS</sequence>
<dbReference type="EMBL" id="VSSQ01000016">
    <property type="protein sequence ID" value="MPL61853.1"/>
    <property type="molecule type" value="Genomic_DNA"/>
</dbReference>
<accession>A0A644T4K2</accession>
<protein>
    <submittedName>
        <fullName evidence="1">Uncharacterized protein</fullName>
    </submittedName>
</protein>
<reference evidence="1" key="1">
    <citation type="submission" date="2019-08" db="EMBL/GenBank/DDBJ databases">
        <authorList>
            <person name="Kucharzyk K."/>
            <person name="Murdoch R.W."/>
            <person name="Higgins S."/>
            <person name="Loffler F."/>
        </authorList>
    </citation>
    <scope>NUCLEOTIDE SEQUENCE</scope>
</reference>
<organism evidence="1">
    <name type="scientific">bioreactor metagenome</name>
    <dbReference type="NCBI Taxonomy" id="1076179"/>
    <lineage>
        <taxon>unclassified sequences</taxon>
        <taxon>metagenomes</taxon>
        <taxon>ecological metagenomes</taxon>
    </lineage>
</organism>
<name>A0A644T4K2_9ZZZZ</name>
<comment type="caution">
    <text evidence="1">The sequence shown here is derived from an EMBL/GenBank/DDBJ whole genome shotgun (WGS) entry which is preliminary data.</text>
</comment>
<evidence type="ECO:0000313" key="1">
    <source>
        <dbReference type="EMBL" id="MPL61853.1"/>
    </source>
</evidence>
<proteinExistence type="predicted"/>
<dbReference type="AlphaFoldDB" id="A0A644T4K2"/>
<gene>
    <name evidence="1" type="ORF">SDC9_07442</name>
</gene>